<proteinExistence type="inferred from homology"/>
<keyword evidence="5 6" id="KW-0472">Membrane</keyword>
<dbReference type="InterPro" id="IPR001972">
    <property type="entry name" value="Stomatin_HflK_fam"/>
</dbReference>
<gene>
    <name evidence="9" type="primary">hflK</name>
    <name evidence="9" type="ORF">H8L67_07000</name>
</gene>
<organism evidence="9 10">
    <name type="scientific">Lysobacter soyae</name>
    <dbReference type="NCBI Taxonomy" id="2764185"/>
    <lineage>
        <taxon>Bacteria</taxon>
        <taxon>Pseudomonadati</taxon>
        <taxon>Pseudomonadota</taxon>
        <taxon>Gammaproteobacteria</taxon>
        <taxon>Lysobacterales</taxon>
        <taxon>Lysobacteraceae</taxon>
        <taxon>Lysobacter</taxon>
    </lineage>
</organism>
<dbReference type="GO" id="GO:0008233">
    <property type="term" value="F:peptidase activity"/>
    <property type="evidence" value="ECO:0007669"/>
    <property type="project" value="UniProtKB-KW"/>
</dbReference>
<comment type="function">
    <text evidence="6">HflC and HflK could encode or regulate a protease.</text>
</comment>
<dbReference type="SMART" id="SM00244">
    <property type="entry name" value="PHB"/>
    <property type="match status" value="1"/>
</dbReference>
<dbReference type="InterPro" id="IPR050710">
    <property type="entry name" value="Band7/mec-2_domain"/>
</dbReference>
<comment type="similarity">
    <text evidence="2 6">Belongs to the band 7/mec-2 family. HflK subfamily.</text>
</comment>
<dbReference type="Pfam" id="PF01145">
    <property type="entry name" value="Band_7"/>
    <property type="match status" value="1"/>
</dbReference>
<dbReference type="EMBL" id="CP080544">
    <property type="protein sequence ID" value="QYR52350.1"/>
    <property type="molecule type" value="Genomic_DNA"/>
</dbReference>
<evidence type="ECO:0000256" key="7">
    <source>
        <dbReference type="SAM" id="MobiDB-lite"/>
    </source>
</evidence>
<comment type="subunit">
    <text evidence="6">HflC and HflK may interact to form a multimeric complex.</text>
</comment>
<evidence type="ECO:0000313" key="10">
    <source>
        <dbReference type="Proteomes" id="UP000824755"/>
    </source>
</evidence>
<evidence type="ECO:0000259" key="8">
    <source>
        <dbReference type="SMART" id="SM00244"/>
    </source>
</evidence>
<name>A0ABX8WL53_9GAMM</name>
<dbReference type="NCBIfam" id="TIGR01933">
    <property type="entry name" value="hflK"/>
    <property type="match status" value="1"/>
</dbReference>
<dbReference type="InterPro" id="IPR001107">
    <property type="entry name" value="Band_7"/>
</dbReference>
<dbReference type="GO" id="GO:0006508">
    <property type="term" value="P:proteolysis"/>
    <property type="evidence" value="ECO:0007669"/>
    <property type="project" value="UniProtKB-KW"/>
</dbReference>
<dbReference type="PANTHER" id="PTHR43327:SF2">
    <property type="entry name" value="MODULATOR OF FTSH PROTEASE HFLK"/>
    <property type="match status" value="1"/>
</dbReference>
<evidence type="ECO:0000256" key="1">
    <source>
        <dbReference type="ARBA" id="ARBA00004167"/>
    </source>
</evidence>
<dbReference type="InterPro" id="IPR036013">
    <property type="entry name" value="Band_7/SPFH_dom_sf"/>
</dbReference>
<dbReference type="RefSeq" id="WP_220379136.1">
    <property type="nucleotide sequence ID" value="NZ_CP080544.1"/>
</dbReference>
<keyword evidence="10" id="KW-1185">Reference proteome</keyword>
<keyword evidence="9" id="KW-0378">Hydrolase</keyword>
<evidence type="ECO:0000256" key="3">
    <source>
        <dbReference type="ARBA" id="ARBA00022692"/>
    </source>
</evidence>
<sequence>MAWNLPGRDSNNARPKGNRGPNWNPLSGLRDRFQGGDPSGIGRWIGIAVVLMLLMSSVVLITEQQRGVVVRFGKYVRTMQPGPNLKLPWPFEKVTKVNATAINTYSESVPVLTRDENIVTVEINVQYRISNPERYVFGTRDAVDMLKQAALSTVREQVGHSDLDTVLGARNALAVTARANLQKSLDAYRTGLVVTELNLPNARPPEEVKPAFDDVNSAQQDKDRLISEARAYAAKVVPEARGAAARTRTIAEGYKTTEIARASGDADRFNALVEQYKIAPDATRTRMWLETMQGVLANNRKIVGADSKQILNFSLPSAPASTAAATAQTTAPASAAVVTNTVASEADIRPGRQGRTLDRGDTGR</sequence>
<evidence type="ECO:0000256" key="4">
    <source>
        <dbReference type="ARBA" id="ARBA00022989"/>
    </source>
</evidence>
<accession>A0ABX8WL53</accession>
<evidence type="ECO:0000256" key="5">
    <source>
        <dbReference type="ARBA" id="ARBA00023136"/>
    </source>
</evidence>
<evidence type="ECO:0000313" key="9">
    <source>
        <dbReference type="EMBL" id="QYR52350.1"/>
    </source>
</evidence>
<keyword evidence="3 6" id="KW-0812">Transmembrane</keyword>
<comment type="subcellular location">
    <subcellularLocation>
        <location evidence="1">Membrane</location>
        <topology evidence="1">Single-pass membrane protein</topology>
    </subcellularLocation>
</comment>
<feature type="transmembrane region" description="Helical" evidence="6">
    <location>
        <begin position="41"/>
        <end position="61"/>
    </location>
</feature>
<feature type="region of interest" description="Disordered" evidence="7">
    <location>
        <begin position="1"/>
        <end position="31"/>
    </location>
</feature>
<dbReference type="InterPro" id="IPR010201">
    <property type="entry name" value="HflK"/>
</dbReference>
<dbReference type="Proteomes" id="UP000824755">
    <property type="component" value="Chromosome"/>
</dbReference>
<protein>
    <recommendedName>
        <fullName evidence="6">Protein HflK</fullName>
    </recommendedName>
</protein>
<feature type="domain" description="Band 7" evidence="8">
    <location>
        <begin position="56"/>
        <end position="216"/>
    </location>
</feature>
<dbReference type="Gene3D" id="3.30.479.30">
    <property type="entry name" value="Band 7 domain"/>
    <property type="match status" value="1"/>
</dbReference>
<reference evidence="9 10" key="1">
    <citation type="submission" date="2021-08" db="EMBL/GenBank/DDBJ databases">
        <title>Lysobacter sp. strain CJ11 Genome sequencing and assembly.</title>
        <authorList>
            <person name="Kim I."/>
        </authorList>
    </citation>
    <scope>NUCLEOTIDE SEQUENCE [LARGE SCALE GENOMIC DNA]</scope>
    <source>
        <strain evidence="9 10">CJ11</strain>
    </source>
</reference>
<keyword evidence="9" id="KW-0645">Protease</keyword>
<dbReference type="CDD" id="cd03404">
    <property type="entry name" value="SPFH_HflK"/>
    <property type="match status" value="1"/>
</dbReference>
<evidence type="ECO:0000256" key="2">
    <source>
        <dbReference type="ARBA" id="ARBA00006971"/>
    </source>
</evidence>
<dbReference type="PANTHER" id="PTHR43327">
    <property type="entry name" value="STOMATIN-LIKE PROTEIN 2, MITOCHONDRIAL"/>
    <property type="match status" value="1"/>
</dbReference>
<feature type="compositionally biased region" description="Basic and acidic residues" evidence="7">
    <location>
        <begin position="346"/>
        <end position="364"/>
    </location>
</feature>
<feature type="region of interest" description="Disordered" evidence="7">
    <location>
        <begin position="344"/>
        <end position="364"/>
    </location>
</feature>
<dbReference type="SUPFAM" id="SSF117892">
    <property type="entry name" value="Band 7/SPFH domain"/>
    <property type="match status" value="1"/>
</dbReference>
<keyword evidence="4 6" id="KW-1133">Transmembrane helix</keyword>
<dbReference type="PRINTS" id="PR00721">
    <property type="entry name" value="STOMATIN"/>
</dbReference>
<evidence type="ECO:0000256" key="6">
    <source>
        <dbReference type="RuleBase" id="RU364113"/>
    </source>
</evidence>